<gene>
    <name evidence="2" type="ORF">DICVIV_10432</name>
</gene>
<protein>
    <recommendedName>
        <fullName evidence="4">PDZ domain-containing protein</fullName>
    </recommendedName>
</protein>
<feature type="compositionally biased region" description="Low complexity" evidence="1">
    <location>
        <begin position="18"/>
        <end position="31"/>
    </location>
</feature>
<organism evidence="2 3">
    <name type="scientific">Dictyocaulus viviparus</name>
    <name type="common">Bovine lungworm</name>
    <dbReference type="NCBI Taxonomy" id="29172"/>
    <lineage>
        <taxon>Eukaryota</taxon>
        <taxon>Metazoa</taxon>
        <taxon>Ecdysozoa</taxon>
        <taxon>Nematoda</taxon>
        <taxon>Chromadorea</taxon>
        <taxon>Rhabditida</taxon>
        <taxon>Rhabditina</taxon>
        <taxon>Rhabditomorpha</taxon>
        <taxon>Strongyloidea</taxon>
        <taxon>Metastrongylidae</taxon>
        <taxon>Dictyocaulus</taxon>
    </lineage>
</organism>
<evidence type="ECO:0000313" key="2">
    <source>
        <dbReference type="EMBL" id="KJH43545.1"/>
    </source>
</evidence>
<dbReference type="PANTHER" id="PTHR31327:SF6">
    <property type="entry name" value="PDZ DOMAIN-CONTAINING PROTEIN"/>
    <property type="match status" value="1"/>
</dbReference>
<reference evidence="2 3" key="1">
    <citation type="submission" date="2013-11" db="EMBL/GenBank/DDBJ databases">
        <title>Draft genome of the bovine lungworm Dictyocaulus viviparus.</title>
        <authorList>
            <person name="Mitreva M."/>
        </authorList>
    </citation>
    <scope>NUCLEOTIDE SEQUENCE [LARGE SCALE GENOMIC DNA]</scope>
    <source>
        <strain evidence="2 3">HannoverDv2000</strain>
    </source>
</reference>
<keyword evidence="3" id="KW-1185">Reference proteome</keyword>
<dbReference type="EMBL" id="KN716549">
    <property type="protein sequence ID" value="KJH43545.1"/>
    <property type="molecule type" value="Genomic_DNA"/>
</dbReference>
<name>A0A0D8XFT6_DICVI</name>
<dbReference type="SUPFAM" id="SSF50156">
    <property type="entry name" value="PDZ domain-like"/>
    <property type="match status" value="1"/>
</dbReference>
<proteinExistence type="predicted"/>
<feature type="compositionally biased region" description="Low complexity" evidence="1">
    <location>
        <begin position="1"/>
        <end position="11"/>
    </location>
</feature>
<dbReference type="PANTHER" id="PTHR31327">
    <property type="entry name" value="SPERM MEIOSIS PDZ DOMAIN CONTAINING PROTEINS-RELATED"/>
    <property type="match status" value="1"/>
</dbReference>
<dbReference type="Proteomes" id="UP000053766">
    <property type="component" value="Unassembled WGS sequence"/>
</dbReference>
<feature type="region of interest" description="Disordered" evidence="1">
    <location>
        <begin position="1"/>
        <end position="31"/>
    </location>
</feature>
<reference evidence="3" key="2">
    <citation type="journal article" date="2016" name="Sci. Rep.">
        <title>Dictyocaulus viviparus genome, variome and transcriptome elucidate lungworm biology and support future intervention.</title>
        <authorList>
            <person name="McNulty S.N."/>
            <person name="Strube C."/>
            <person name="Rosa B.A."/>
            <person name="Martin J.C."/>
            <person name="Tyagi R."/>
            <person name="Choi Y.J."/>
            <person name="Wang Q."/>
            <person name="Hallsworth Pepin K."/>
            <person name="Zhang X."/>
            <person name="Ozersky P."/>
            <person name="Wilson R.K."/>
            <person name="Sternberg P.W."/>
            <person name="Gasser R.B."/>
            <person name="Mitreva M."/>
        </authorList>
    </citation>
    <scope>NUCLEOTIDE SEQUENCE [LARGE SCALE GENOMIC DNA]</scope>
    <source>
        <strain evidence="3">HannoverDv2000</strain>
    </source>
</reference>
<accession>A0A0D8XFT6</accession>
<dbReference type="AlphaFoldDB" id="A0A0D8XFT6"/>
<dbReference type="InterPro" id="IPR036034">
    <property type="entry name" value="PDZ_sf"/>
</dbReference>
<dbReference type="OrthoDB" id="5871167at2759"/>
<evidence type="ECO:0000256" key="1">
    <source>
        <dbReference type="SAM" id="MobiDB-lite"/>
    </source>
</evidence>
<dbReference type="STRING" id="29172.A0A0D8XFT6"/>
<evidence type="ECO:0008006" key="4">
    <source>
        <dbReference type="Google" id="ProtNLM"/>
    </source>
</evidence>
<dbReference type="InterPro" id="IPR040264">
    <property type="entry name" value="T15H9.4-like"/>
</dbReference>
<sequence>MSKNSIKIQQSKSEKKQSAQSSVKPSSSQLQSVTASTVSSTQCVVAKPTVVSPQVQPVAASSTVNLTQCTVAKPTVVSPQVQPVAASIVNSTQCTVAKPTVVSPQVQPVAASSTVNLTQCTVAKPTVVSPQVQPVAASSTVNLTQCIIAKPPDVSTVPEPAQENVSQFPIERERNFRRKVGYVDDSYDYLLVNIEVQRGKKFGLGIIHTENHVLVNRVDENRKLSILLKTSIEIADSMCTGSLQYLDRICDVEGIPVTDKEFCIRQIIKSLKSSGKVSLAIERPLSEDKKMKVEHLLTMTHKQPPSVVLEADVKAILTKYNAKLKTGNIKNAQSALGKKGPRKPVQVLVNENLEMVNIGMDNEMLQDQLQVNGFHICNPHKIKFEMILVVTVTHTALGMILTM</sequence>
<evidence type="ECO:0000313" key="3">
    <source>
        <dbReference type="Proteomes" id="UP000053766"/>
    </source>
</evidence>